<reference evidence="11" key="1">
    <citation type="journal article" date="2014" name="Int. J. Syst. Evol. Microbiol.">
        <title>Complete genome sequence of Corynebacterium casei LMG S-19264T (=DSM 44701T), isolated from a smear-ripened cheese.</title>
        <authorList>
            <consortium name="US DOE Joint Genome Institute (JGI-PGF)"/>
            <person name="Walter F."/>
            <person name="Albersmeier A."/>
            <person name="Kalinowski J."/>
            <person name="Ruckert C."/>
        </authorList>
    </citation>
    <scope>NUCLEOTIDE SEQUENCE</scope>
    <source>
        <strain evidence="11">CGMCC 1.15371</strain>
    </source>
</reference>
<dbReference type="CDD" id="cd17574">
    <property type="entry name" value="REC_OmpR"/>
    <property type="match status" value="1"/>
</dbReference>
<dbReference type="Proteomes" id="UP000628775">
    <property type="component" value="Unassembled WGS sequence"/>
</dbReference>
<dbReference type="CDD" id="cd00383">
    <property type="entry name" value="trans_reg_C"/>
    <property type="match status" value="1"/>
</dbReference>
<feature type="DNA-binding region" description="OmpR/PhoB-type" evidence="8">
    <location>
        <begin position="130"/>
        <end position="229"/>
    </location>
</feature>
<organism evidence="11 12">
    <name type="scientific">Pullulanibacillus camelliae</name>
    <dbReference type="NCBI Taxonomy" id="1707096"/>
    <lineage>
        <taxon>Bacteria</taxon>
        <taxon>Bacillati</taxon>
        <taxon>Bacillota</taxon>
        <taxon>Bacilli</taxon>
        <taxon>Bacillales</taxon>
        <taxon>Sporolactobacillaceae</taxon>
        <taxon>Pullulanibacillus</taxon>
    </lineage>
</organism>
<dbReference type="PANTHER" id="PTHR48111:SF40">
    <property type="entry name" value="PHOSPHATE REGULON TRANSCRIPTIONAL REGULATORY PROTEIN PHOB"/>
    <property type="match status" value="1"/>
</dbReference>
<dbReference type="RefSeq" id="WP_188689503.1">
    <property type="nucleotide sequence ID" value="NZ_BMIR01000002.1"/>
</dbReference>
<keyword evidence="2 7" id="KW-0597">Phosphoprotein</keyword>
<dbReference type="SMART" id="SM00862">
    <property type="entry name" value="Trans_reg_C"/>
    <property type="match status" value="1"/>
</dbReference>
<dbReference type="Gene3D" id="3.40.50.2300">
    <property type="match status" value="1"/>
</dbReference>
<dbReference type="FunFam" id="1.10.10.10:FF:000018">
    <property type="entry name" value="DNA-binding response regulator ResD"/>
    <property type="match status" value="1"/>
</dbReference>
<evidence type="ECO:0000256" key="7">
    <source>
        <dbReference type="PROSITE-ProRule" id="PRU00169"/>
    </source>
</evidence>
<dbReference type="PROSITE" id="PS51755">
    <property type="entry name" value="OMPR_PHOB"/>
    <property type="match status" value="1"/>
</dbReference>
<dbReference type="GO" id="GO:0000156">
    <property type="term" value="F:phosphorelay response regulator activity"/>
    <property type="evidence" value="ECO:0007669"/>
    <property type="project" value="TreeGrafter"/>
</dbReference>
<evidence type="ECO:0000256" key="8">
    <source>
        <dbReference type="PROSITE-ProRule" id="PRU01091"/>
    </source>
</evidence>
<dbReference type="InterPro" id="IPR036388">
    <property type="entry name" value="WH-like_DNA-bd_sf"/>
</dbReference>
<evidence type="ECO:0000256" key="2">
    <source>
        <dbReference type="ARBA" id="ARBA00022553"/>
    </source>
</evidence>
<dbReference type="Pfam" id="PF00486">
    <property type="entry name" value="Trans_reg_C"/>
    <property type="match status" value="1"/>
</dbReference>
<dbReference type="Gene3D" id="1.10.10.10">
    <property type="entry name" value="Winged helix-like DNA-binding domain superfamily/Winged helix DNA-binding domain"/>
    <property type="match status" value="1"/>
</dbReference>
<dbReference type="SMART" id="SM00448">
    <property type="entry name" value="REC"/>
    <property type="match status" value="1"/>
</dbReference>
<feature type="domain" description="OmpR/PhoB-type" evidence="10">
    <location>
        <begin position="130"/>
        <end position="229"/>
    </location>
</feature>
<dbReference type="AlphaFoldDB" id="A0A8J2VN01"/>
<accession>A0A8J2VN01</accession>
<proteinExistence type="predicted"/>
<sequence>MAKVLLVDDEANIIDVSKRYLERDGFQVITASDGEEAMCLWRTEAPDLLVLDLMMPKKDGFQVFQEIRHEDDVPIIILTARCEEMDRLVGLTMGADDYLTKPFSPRELVLRAQTILRRVAIGRGKKPTSFDQLKYGPLHIDSDKRMVQINQQLINLTAKEFDLLWLLASHPKQVFSRNQLLERIWDFEYEGDTTTVTVHIRRLREKIEELPSKPRYIQTVWGIGYKFEGDDDS</sequence>
<keyword evidence="4" id="KW-0805">Transcription regulation</keyword>
<dbReference type="PROSITE" id="PS50110">
    <property type="entry name" value="RESPONSE_REGULATORY"/>
    <property type="match status" value="1"/>
</dbReference>
<evidence type="ECO:0000256" key="4">
    <source>
        <dbReference type="ARBA" id="ARBA00023015"/>
    </source>
</evidence>
<feature type="domain" description="Response regulatory" evidence="9">
    <location>
        <begin position="3"/>
        <end position="116"/>
    </location>
</feature>
<dbReference type="GO" id="GO:0000976">
    <property type="term" value="F:transcription cis-regulatory region binding"/>
    <property type="evidence" value="ECO:0007669"/>
    <property type="project" value="TreeGrafter"/>
</dbReference>
<evidence type="ECO:0000259" key="10">
    <source>
        <dbReference type="PROSITE" id="PS51755"/>
    </source>
</evidence>
<dbReference type="FunFam" id="3.40.50.2300:FF:000001">
    <property type="entry name" value="DNA-binding response regulator PhoB"/>
    <property type="match status" value="1"/>
</dbReference>
<dbReference type="InterPro" id="IPR001789">
    <property type="entry name" value="Sig_transdc_resp-reg_receiver"/>
</dbReference>
<evidence type="ECO:0000259" key="9">
    <source>
        <dbReference type="PROSITE" id="PS50110"/>
    </source>
</evidence>
<dbReference type="Gene3D" id="6.10.250.690">
    <property type="match status" value="1"/>
</dbReference>
<evidence type="ECO:0000313" key="11">
    <source>
        <dbReference type="EMBL" id="GGE31842.1"/>
    </source>
</evidence>
<keyword evidence="5 8" id="KW-0238">DNA-binding</keyword>
<dbReference type="SUPFAM" id="SSF52172">
    <property type="entry name" value="CheY-like"/>
    <property type="match status" value="1"/>
</dbReference>
<dbReference type="GO" id="GO:0005829">
    <property type="term" value="C:cytosol"/>
    <property type="evidence" value="ECO:0007669"/>
    <property type="project" value="TreeGrafter"/>
</dbReference>
<dbReference type="Pfam" id="PF00072">
    <property type="entry name" value="Response_reg"/>
    <property type="match status" value="1"/>
</dbReference>
<keyword evidence="6" id="KW-0804">Transcription</keyword>
<keyword evidence="12" id="KW-1185">Reference proteome</keyword>
<evidence type="ECO:0000313" key="12">
    <source>
        <dbReference type="Proteomes" id="UP000628775"/>
    </source>
</evidence>
<gene>
    <name evidence="11" type="ORF">GCM10011391_08130</name>
</gene>
<dbReference type="GO" id="GO:0006355">
    <property type="term" value="P:regulation of DNA-templated transcription"/>
    <property type="evidence" value="ECO:0007669"/>
    <property type="project" value="InterPro"/>
</dbReference>
<dbReference type="EMBL" id="BMIR01000002">
    <property type="protein sequence ID" value="GGE31842.1"/>
    <property type="molecule type" value="Genomic_DNA"/>
</dbReference>
<name>A0A8J2VN01_9BACL</name>
<dbReference type="InterPro" id="IPR011006">
    <property type="entry name" value="CheY-like_superfamily"/>
</dbReference>
<evidence type="ECO:0000256" key="5">
    <source>
        <dbReference type="ARBA" id="ARBA00023125"/>
    </source>
</evidence>
<dbReference type="GO" id="GO:0032993">
    <property type="term" value="C:protein-DNA complex"/>
    <property type="evidence" value="ECO:0007669"/>
    <property type="project" value="TreeGrafter"/>
</dbReference>
<reference evidence="11" key="2">
    <citation type="submission" date="2020-09" db="EMBL/GenBank/DDBJ databases">
        <authorList>
            <person name="Sun Q."/>
            <person name="Zhou Y."/>
        </authorList>
    </citation>
    <scope>NUCLEOTIDE SEQUENCE</scope>
    <source>
        <strain evidence="11">CGMCC 1.15371</strain>
    </source>
</reference>
<dbReference type="InterPro" id="IPR039420">
    <property type="entry name" value="WalR-like"/>
</dbReference>
<dbReference type="PANTHER" id="PTHR48111">
    <property type="entry name" value="REGULATOR OF RPOS"/>
    <property type="match status" value="1"/>
</dbReference>
<feature type="modified residue" description="4-aspartylphosphate" evidence="7">
    <location>
        <position position="52"/>
    </location>
</feature>
<dbReference type="InterPro" id="IPR001867">
    <property type="entry name" value="OmpR/PhoB-type_DNA-bd"/>
</dbReference>
<keyword evidence="3" id="KW-0902">Two-component regulatory system</keyword>
<comment type="subcellular location">
    <subcellularLocation>
        <location evidence="1">Cytoplasm</location>
    </subcellularLocation>
</comment>
<comment type="caution">
    <text evidence="11">The sequence shown here is derived from an EMBL/GenBank/DDBJ whole genome shotgun (WGS) entry which is preliminary data.</text>
</comment>
<evidence type="ECO:0000256" key="6">
    <source>
        <dbReference type="ARBA" id="ARBA00023163"/>
    </source>
</evidence>
<evidence type="ECO:0000256" key="3">
    <source>
        <dbReference type="ARBA" id="ARBA00023012"/>
    </source>
</evidence>
<protein>
    <submittedName>
        <fullName evidence="11">DNA-binding response regulator</fullName>
    </submittedName>
</protein>
<evidence type="ECO:0000256" key="1">
    <source>
        <dbReference type="ARBA" id="ARBA00004496"/>
    </source>
</evidence>